<evidence type="ECO:0000313" key="4">
    <source>
        <dbReference type="Proteomes" id="UP000567179"/>
    </source>
</evidence>
<evidence type="ECO:0000313" key="3">
    <source>
        <dbReference type="EMBL" id="KAF5329436.1"/>
    </source>
</evidence>
<proteinExistence type="predicted"/>
<gene>
    <name evidence="3" type="ORF">D9619_008990</name>
</gene>
<feature type="transmembrane region" description="Helical" evidence="2">
    <location>
        <begin position="230"/>
        <end position="247"/>
    </location>
</feature>
<feature type="region of interest" description="Disordered" evidence="1">
    <location>
        <begin position="21"/>
        <end position="57"/>
    </location>
</feature>
<keyword evidence="2" id="KW-1133">Transmembrane helix</keyword>
<dbReference type="EMBL" id="JAACJJ010000002">
    <property type="protein sequence ID" value="KAF5329436.1"/>
    <property type="molecule type" value="Genomic_DNA"/>
</dbReference>
<evidence type="ECO:0000256" key="2">
    <source>
        <dbReference type="SAM" id="Phobius"/>
    </source>
</evidence>
<comment type="caution">
    <text evidence="3">The sequence shown here is derived from an EMBL/GenBank/DDBJ whole genome shotgun (WGS) entry which is preliminary data.</text>
</comment>
<accession>A0A8H5BUF7</accession>
<reference evidence="3 4" key="1">
    <citation type="journal article" date="2020" name="ISME J.">
        <title>Uncovering the hidden diversity of litter-decomposition mechanisms in mushroom-forming fungi.</title>
        <authorList>
            <person name="Floudas D."/>
            <person name="Bentzer J."/>
            <person name="Ahren D."/>
            <person name="Johansson T."/>
            <person name="Persson P."/>
            <person name="Tunlid A."/>
        </authorList>
    </citation>
    <scope>NUCLEOTIDE SEQUENCE [LARGE SCALE GENOMIC DNA]</scope>
    <source>
        <strain evidence="3 4">CBS 101986</strain>
    </source>
</reference>
<feature type="compositionally biased region" description="Polar residues" evidence="1">
    <location>
        <begin position="189"/>
        <end position="201"/>
    </location>
</feature>
<keyword evidence="2" id="KW-0812">Transmembrane</keyword>
<keyword evidence="2" id="KW-0472">Membrane</keyword>
<feature type="region of interest" description="Disordered" evidence="1">
    <location>
        <begin position="189"/>
        <end position="211"/>
    </location>
</feature>
<dbReference type="AlphaFoldDB" id="A0A8H5BUF7"/>
<sequence>MIDFYAVFFEFKRLLAIASTPRRQDHDTTPPIISTSSPLPTSNLRDPNTYRNGITFPPQGYTPAYTPSLYPGLHITPPYASGHSSSVADNHPSPPSPARSYAPPSWGPPPPLPPRSYSPSWSDISIIHIQPPPVYIRSDVDQPPPYLYSESSAGRAWHTDRVRNQILSDRPPPRRSRMTPVVGVIWSRQVPSDPSQNQHSGSYLPGPPRHGRDMHRGTLFARVIPARRNLWLPAIVVGAVVGVYVLVKAGGRDKDTTK</sequence>
<feature type="region of interest" description="Disordered" evidence="1">
    <location>
        <begin position="81"/>
        <end position="107"/>
    </location>
</feature>
<evidence type="ECO:0000256" key="1">
    <source>
        <dbReference type="SAM" id="MobiDB-lite"/>
    </source>
</evidence>
<protein>
    <submittedName>
        <fullName evidence="3">Uncharacterized protein</fullName>
    </submittedName>
</protein>
<feature type="compositionally biased region" description="Polar residues" evidence="1">
    <location>
        <begin position="43"/>
        <end position="52"/>
    </location>
</feature>
<organism evidence="3 4">
    <name type="scientific">Psilocybe cf. subviscida</name>
    <dbReference type="NCBI Taxonomy" id="2480587"/>
    <lineage>
        <taxon>Eukaryota</taxon>
        <taxon>Fungi</taxon>
        <taxon>Dikarya</taxon>
        <taxon>Basidiomycota</taxon>
        <taxon>Agaricomycotina</taxon>
        <taxon>Agaricomycetes</taxon>
        <taxon>Agaricomycetidae</taxon>
        <taxon>Agaricales</taxon>
        <taxon>Agaricineae</taxon>
        <taxon>Strophariaceae</taxon>
        <taxon>Psilocybe</taxon>
    </lineage>
</organism>
<feature type="compositionally biased region" description="Low complexity" evidence="1">
    <location>
        <begin position="29"/>
        <end position="42"/>
    </location>
</feature>
<dbReference type="Proteomes" id="UP000567179">
    <property type="component" value="Unassembled WGS sequence"/>
</dbReference>
<name>A0A8H5BUF7_9AGAR</name>
<keyword evidence="4" id="KW-1185">Reference proteome</keyword>